<protein>
    <submittedName>
        <fullName evidence="3">RlpA-like domain superfamily protein</fullName>
    </submittedName>
</protein>
<dbReference type="PANTHER" id="PTHR31836">
    <property type="match status" value="1"/>
</dbReference>
<evidence type="ECO:0000313" key="3">
    <source>
        <dbReference type="EMBL" id="USW59393.1"/>
    </source>
</evidence>
<sequence>MATAHDKEMGFSKETQVPEWEHIAAAGADGSVKEDARAPRQSTRDALSAKFDAILPPHRTYLRLSRKRFLIALTCSLLALLALIIGLAVGLSGSSSRSQNLPLPNNSETHTGELTYFATGLGACGETNKNGDKIVSVSHLLFDASGSTSSNGGNSNANPLCGRMLRAQRYNEAVGAMRSVDLRVVDRCTGCAPTDLDITEDVFKILADVDLGRVEVTWAWL</sequence>
<keyword evidence="2" id="KW-1133">Transmembrane helix</keyword>
<dbReference type="InterPro" id="IPR051477">
    <property type="entry name" value="Expansin_CellWall"/>
</dbReference>
<dbReference type="Gene3D" id="2.40.40.10">
    <property type="entry name" value="RlpA-like domain"/>
    <property type="match status" value="1"/>
</dbReference>
<reference evidence="3" key="1">
    <citation type="submission" date="2022-06" db="EMBL/GenBank/DDBJ databases">
        <title>Complete genome sequences of two strains of the flax pathogen Septoria linicola.</title>
        <authorList>
            <person name="Lapalu N."/>
            <person name="Simon A."/>
            <person name="Demenou B."/>
            <person name="Paumier D."/>
            <person name="Guillot M.-P."/>
            <person name="Gout L."/>
            <person name="Valade R."/>
        </authorList>
    </citation>
    <scope>NUCLEOTIDE SEQUENCE</scope>
    <source>
        <strain evidence="3">SE15195</strain>
    </source>
</reference>
<evidence type="ECO:0000313" key="4">
    <source>
        <dbReference type="Proteomes" id="UP001056384"/>
    </source>
</evidence>
<gene>
    <name evidence="3" type="ORF">Slin15195_G127120</name>
</gene>
<dbReference type="AlphaFoldDB" id="A0A9Q9B5K9"/>
<proteinExistence type="predicted"/>
<dbReference type="PANTHER" id="PTHR31836:SF28">
    <property type="entry name" value="SRCR DOMAIN-CONTAINING PROTEIN-RELATED"/>
    <property type="match status" value="1"/>
</dbReference>
<evidence type="ECO:0000256" key="1">
    <source>
        <dbReference type="ARBA" id="ARBA00022729"/>
    </source>
</evidence>
<keyword evidence="4" id="KW-1185">Reference proteome</keyword>
<accession>A0A9Q9B5K9</accession>
<dbReference type="CDD" id="cd22191">
    <property type="entry name" value="DPBB_RlpA_EXP_N-like"/>
    <property type="match status" value="1"/>
</dbReference>
<keyword evidence="2" id="KW-0812">Transmembrane</keyword>
<keyword evidence="2" id="KW-0472">Membrane</keyword>
<keyword evidence="1" id="KW-0732">Signal</keyword>
<organism evidence="3 4">
    <name type="scientific">Septoria linicola</name>
    <dbReference type="NCBI Taxonomy" id="215465"/>
    <lineage>
        <taxon>Eukaryota</taxon>
        <taxon>Fungi</taxon>
        <taxon>Dikarya</taxon>
        <taxon>Ascomycota</taxon>
        <taxon>Pezizomycotina</taxon>
        <taxon>Dothideomycetes</taxon>
        <taxon>Dothideomycetidae</taxon>
        <taxon>Mycosphaerellales</taxon>
        <taxon>Mycosphaerellaceae</taxon>
        <taxon>Septoria</taxon>
    </lineage>
</organism>
<dbReference type="SUPFAM" id="SSF50685">
    <property type="entry name" value="Barwin-like endoglucanases"/>
    <property type="match status" value="1"/>
</dbReference>
<evidence type="ECO:0000256" key="2">
    <source>
        <dbReference type="SAM" id="Phobius"/>
    </source>
</evidence>
<feature type="transmembrane region" description="Helical" evidence="2">
    <location>
        <begin position="69"/>
        <end position="91"/>
    </location>
</feature>
<dbReference type="EMBL" id="CP099429">
    <property type="protein sequence ID" value="USW59393.1"/>
    <property type="molecule type" value="Genomic_DNA"/>
</dbReference>
<name>A0A9Q9B5K9_9PEZI</name>
<dbReference type="InterPro" id="IPR036908">
    <property type="entry name" value="RlpA-like_sf"/>
</dbReference>
<dbReference type="Proteomes" id="UP001056384">
    <property type="component" value="Chromosome 12"/>
</dbReference>